<dbReference type="InterPro" id="IPR032284">
    <property type="entry name" value="RecQ_Zn-bd"/>
</dbReference>
<evidence type="ECO:0000256" key="11">
    <source>
        <dbReference type="RuleBase" id="RU364117"/>
    </source>
</evidence>
<dbReference type="InterPro" id="IPR002464">
    <property type="entry name" value="DNA/RNA_helicase_DEAH_CS"/>
</dbReference>
<keyword evidence="4 11" id="KW-0378">Hydrolase</keyword>
<dbReference type="InterPro" id="IPR027417">
    <property type="entry name" value="P-loop_NTPase"/>
</dbReference>
<dbReference type="Pfam" id="PF16124">
    <property type="entry name" value="RecQ_Zn_bind"/>
    <property type="match status" value="1"/>
</dbReference>
<keyword evidence="5 11" id="KW-0347">Helicase</keyword>
<evidence type="ECO:0000256" key="5">
    <source>
        <dbReference type="ARBA" id="ARBA00022806"/>
    </source>
</evidence>
<feature type="domain" description="Helicase ATP-binding" evidence="12">
    <location>
        <begin position="21"/>
        <end position="196"/>
    </location>
</feature>
<dbReference type="InterPro" id="IPR014001">
    <property type="entry name" value="Helicase_ATP-bd"/>
</dbReference>
<dbReference type="GO" id="GO:0043138">
    <property type="term" value="F:3'-5' DNA helicase activity"/>
    <property type="evidence" value="ECO:0007669"/>
    <property type="project" value="UniProtKB-EC"/>
</dbReference>
<dbReference type="PROSITE" id="PS51192">
    <property type="entry name" value="HELICASE_ATP_BIND_1"/>
    <property type="match status" value="1"/>
</dbReference>
<dbReference type="InterPro" id="IPR011545">
    <property type="entry name" value="DEAD/DEAH_box_helicase_dom"/>
</dbReference>
<dbReference type="InterPro" id="IPR001650">
    <property type="entry name" value="Helicase_C-like"/>
</dbReference>
<dbReference type="Pfam" id="PF00270">
    <property type="entry name" value="DEAD"/>
    <property type="match status" value="1"/>
</dbReference>
<accession>A0A067TNB6</accession>
<organism evidence="14 15">
    <name type="scientific">Galerina marginata (strain CBS 339.88)</name>
    <dbReference type="NCBI Taxonomy" id="685588"/>
    <lineage>
        <taxon>Eukaryota</taxon>
        <taxon>Fungi</taxon>
        <taxon>Dikarya</taxon>
        <taxon>Basidiomycota</taxon>
        <taxon>Agaricomycotina</taxon>
        <taxon>Agaricomycetes</taxon>
        <taxon>Agaricomycetidae</taxon>
        <taxon>Agaricales</taxon>
        <taxon>Agaricineae</taxon>
        <taxon>Strophariaceae</taxon>
        <taxon>Galerina</taxon>
    </lineage>
</organism>
<dbReference type="GO" id="GO:0006260">
    <property type="term" value="P:DNA replication"/>
    <property type="evidence" value="ECO:0007669"/>
    <property type="project" value="InterPro"/>
</dbReference>
<dbReference type="FunFam" id="3.40.50.300:FF:001389">
    <property type="entry name" value="ATP-dependent DNA helicase RecQ"/>
    <property type="match status" value="1"/>
</dbReference>
<dbReference type="Gene3D" id="3.40.50.300">
    <property type="entry name" value="P-loop containing nucleotide triphosphate hydrolases"/>
    <property type="match status" value="2"/>
</dbReference>
<dbReference type="GO" id="GO:0005737">
    <property type="term" value="C:cytoplasm"/>
    <property type="evidence" value="ECO:0007669"/>
    <property type="project" value="TreeGrafter"/>
</dbReference>
<dbReference type="InterPro" id="IPR018982">
    <property type="entry name" value="RQC_domain"/>
</dbReference>
<sequence length="516" mass="58313">MHNLRKVFNLTTFRTNQLEAITGALEGRDVFVLMPTGGGKSLCFQLPAICMSGKTKGVSVVVSPLLALMKDQVDSLVNKQIDALLSNSETTGEDWQRLVKSDRKPKLWYVTPEKLRDSPKVNEIMSILHRDGQLARFIVDEAHCISTWGQDFRDAYTALGTLRDKYPSVPIMALTATANKRTVADIITQLKLKDHAFFTQSFNRTNLKYTVQRKKSNGINDIISFIESRHHGEGGVIYCNSRQTCETVAQNLRDKGLSAAHFHAGMLTQEKDQTVRDWQSGTTSIIVATIAFGMGIDKANVRFVIHRDMPKSLSGYYQETGRAGRDGKPADCLMFFSASDLSKLIHQIKKTEGATPESIQRQENAVREVYQFCENTSECRRVQILQHFDEKFTKAQCGRGCDTCEDGRETVSENVTTYAHDTLKLVQVLVTERGDKITLPQLRAILAGANTADIRSRQYDMLPQHGLCSKLPKELVELMLNRLMLLEVFENISVINRSGFHNDYLRVCWLFRTLYR</sequence>
<evidence type="ECO:0000256" key="4">
    <source>
        <dbReference type="ARBA" id="ARBA00022801"/>
    </source>
</evidence>
<comment type="similarity">
    <text evidence="2 11">Belongs to the helicase family. RecQ subfamily.</text>
</comment>
<dbReference type="InterPro" id="IPR036388">
    <property type="entry name" value="WH-like_DNA-bd_sf"/>
</dbReference>
<reference evidence="15" key="1">
    <citation type="journal article" date="2014" name="Proc. Natl. Acad. Sci. U.S.A.">
        <title>Extensive sampling of basidiomycete genomes demonstrates inadequacy of the white-rot/brown-rot paradigm for wood decay fungi.</title>
        <authorList>
            <person name="Riley R."/>
            <person name="Salamov A.A."/>
            <person name="Brown D.W."/>
            <person name="Nagy L.G."/>
            <person name="Floudas D."/>
            <person name="Held B.W."/>
            <person name="Levasseur A."/>
            <person name="Lombard V."/>
            <person name="Morin E."/>
            <person name="Otillar R."/>
            <person name="Lindquist E.A."/>
            <person name="Sun H."/>
            <person name="LaButti K.M."/>
            <person name="Schmutz J."/>
            <person name="Jabbour D."/>
            <person name="Luo H."/>
            <person name="Baker S.E."/>
            <person name="Pisabarro A.G."/>
            <person name="Walton J.D."/>
            <person name="Blanchette R.A."/>
            <person name="Henrissat B."/>
            <person name="Martin F."/>
            <person name="Cullen D."/>
            <person name="Hibbett D.S."/>
            <person name="Grigoriev I.V."/>
        </authorList>
    </citation>
    <scope>NUCLEOTIDE SEQUENCE [LARGE SCALE GENOMIC DNA]</scope>
    <source>
        <strain evidence="15">CBS 339.88</strain>
    </source>
</reference>
<dbReference type="OrthoDB" id="10261556at2759"/>
<keyword evidence="8" id="KW-0413">Isomerase</keyword>
<dbReference type="SMART" id="SM00490">
    <property type="entry name" value="HELICc"/>
    <property type="match status" value="1"/>
</dbReference>
<feature type="domain" description="Helicase C-terminal" evidence="13">
    <location>
        <begin position="218"/>
        <end position="367"/>
    </location>
</feature>
<dbReference type="GO" id="GO:0005694">
    <property type="term" value="C:chromosome"/>
    <property type="evidence" value="ECO:0007669"/>
    <property type="project" value="TreeGrafter"/>
</dbReference>
<dbReference type="Proteomes" id="UP000027222">
    <property type="component" value="Unassembled WGS sequence"/>
</dbReference>
<keyword evidence="3 11" id="KW-0547">Nucleotide-binding</keyword>
<dbReference type="Pfam" id="PF00271">
    <property type="entry name" value="Helicase_C"/>
    <property type="match status" value="1"/>
</dbReference>
<evidence type="ECO:0000313" key="14">
    <source>
        <dbReference type="EMBL" id="KDR81394.1"/>
    </source>
</evidence>
<evidence type="ECO:0000256" key="2">
    <source>
        <dbReference type="ARBA" id="ARBA00005446"/>
    </source>
</evidence>
<dbReference type="FunFam" id="3.40.50.300:FF:000340">
    <property type="entry name" value="Bloom syndrome, RecQ helicase"/>
    <property type="match status" value="1"/>
</dbReference>
<evidence type="ECO:0000259" key="12">
    <source>
        <dbReference type="PROSITE" id="PS51192"/>
    </source>
</evidence>
<dbReference type="GO" id="GO:0005524">
    <property type="term" value="F:ATP binding"/>
    <property type="evidence" value="ECO:0007669"/>
    <property type="project" value="UniProtKB-KW"/>
</dbReference>
<comment type="subcellular location">
    <subcellularLocation>
        <location evidence="1 11">Nucleus</location>
    </subcellularLocation>
</comment>
<comment type="catalytic activity">
    <reaction evidence="11">
        <text>ATP + H2O = ADP + phosphate + H(+)</text>
        <dbReference type="Rhea" id="RHEA:13065"/>
        <dbReference type="ChEBI" id="CHEBI:15377"/>
        <dbReference type="ChEBI" id="CHEBI:15378"/>
        <dbReference type="ChEBI" id="CHEBI:30616"/>
        <dbReference type="ChEBI" id="CHEBI:43474"/>
        <dbReference type="ChEBI" id="CHEBI:456216"/>
    </reaction>
</comment>
<evidence type="ECO:0000256" key="9">
    <source>
        <dbReference type="ARBA" id="ARBA00023242"/>
    </source>
</evidence>
<keyword evidence="15" id="KW-1185">Reference proteome</keyword>
<dbReference type="PROSITE" id="PS51194">
    <property type="entry name" value="HELICASE_CTER"/>
    <property type="match status" value="1"/>
</dbReference>
<evidence type="ECO:0000256" key="6">
    <source>
        <dbReference type="ARBA" id="ARBA00022840"/>
    </source>
</evidence>
<evidence type="ECO:0000256" key="3">
    <source>
        <dbReference type="ARBA" id="ARBA00022741"/>
    </source>
</evidence>
<dbReference type="Gene3D" id="1.10.10.10">
    <property type="entry name" value="Winged helix-like DNA-binding domain superfamily/Winged helix DNA-binding domain"/>
    <property type="match status" value="1"/>
</dbReference>
<dbReference type="SUPFAM" id="SSF52540">
    <property type="entry name" value="P-loop containing nucleoside triphosphate hydrolases"/>
    <property type="match status" value="1"/>
</dbReference>
<protein>
    <recommendedName>
        <fullName evidence="11">ATP-dependent DNA helicase</fullName>
        <ecNumber evidence="11">5.6.2.4</ecNumber>
    </recommendedName>
</protein>
<evidence type="ECO:0000259" key="13">
    <source>
        <dbReference type="PROSITE" id="PS51194"/>
    </source>
</evidence>
<dbReference type="EC" id="5.6.2.4" evidence="11"/>
<keyword evidence="7" id="KW-0238">DNA-binding</keyword>
<dbReference type="CDD" id="cd18794">
    <property type="entry name" value="SF2_C_RecQ"/>
    <property type="match status" value="1"/>
</dbReference>
<keyword evidence="6 11" id="KW-0067">ATP-binding</keyword>
<dbReference type="HOGENOM" id="CLU_001103_9_7_1"/>
<keyword evidence="9 11" id="KW-0539">Nucleus</keyword>
<dbReference type="GO" id="GO:0005634">
    <property type="term" value="C:nucleus"/>
    <property type="evidence" value="ECO:0007669"/>
    <property type="project" value="UniProtKB-SubCell"/>
</dbReference>
<dbReference type="PROSITE" id="PS00690">
    <property type="entry name" value="DEAH_ATP_HELICASE"/>
    <property type="match status" value="1"/>
</dbReference>
<dbReference type="STRING" id="685588.A0A067TNB6"/>
<dbReference type="PANTHER" id="PTHR13710">
    <property type="entry name" value="DNA HELICASE RECQ FAMILY MEMBER"/>
    <property type="match status" value="1"/>
</dbReference>
<evidence type="ECO:0000256" key="1">
    <source>
        <dbReference type="ARBA" id="ARBA00004123"/>
    </source>
</evidence>
<gene>
    <name evidence="14" type="ORF">GALMADRAFT_60334</name>
</gene>
<dbReference type="GO" id="GO:0016887">
    <property type="term" value="F:ATP hydrolysis activity"/>
    <property type="evidence" value="ECO:0007669"/>
    <property type="project" value="RHEA"/>
</dbReference>
<proteinExistence type="inferred from homology"/>
<dbReference type="PANTHER" id="PTHR13710:SF153">
    <property type="entry name" value="RECQ-LIKE DNA HELICASE BLM"/>
    <property type="match status" value="1"/>
</dbReference>
<dbReference type="InterPro" id="IPR004589">
    <property type="entry name" value="DNA_helicase_ATP-dep_RecQ"/>
</dbReference>
<evidence type="ECO:0000256" key="10">
    <source>
        <dbReference type="ARBA" id="ARBA00034617"/>
    </source>
</evidence>
<evidence type="ECO:0000256" key="7">
    <source>
        <dbReference type="ARBA" id="ARBA00023125"/>
    </source>
</evidence>
<dbReference type="Pfam" id="PF09382">
    <property type="entry name" value="RQC"/>
    <property type="match status" value="1"/>
</dbReference>
<dbReference type="GO" id="GO:0009378">
    <property type="term" value="F:four-way junction helicase activity"/>
    <property type="evidence" value="ECO:0007669"/>
    <property type="project" value="TreeGrafter"/>
</dbReference>
<dbReference type="CDD" id="cd17920">
    <property type="entry name" value="DEXHc_RecQ"/>
    <property type="match status" value="1"/>
</dbReference>
<evidence type="ECO:0000313" key="15">
    <source>
        <dbReference type="Proteomes" id="UP000027222"/>
    </source>
</evidence>
<dbReference type="AlphaFoldDB" id="A0A067TNB6"/>
<dbReference type="NCBIfam" id="TIGR00614">
    <property type="entry name" value="recQ_fam"/>
    <property type="match status" value="1"/>
</dbReference>
<dbReference type="GO" id="GO:0003677">
    <property type="term" value="F:DNA binding"/>
    <property type="evidence" value="ECO:0007669"/>
    <property type="project" value="UniProtKB-KW"/>
</dbReference>
<name>A0A067TNB6_GALM3</name>
<dbReference type="SMART" id="SM00487">
    <property type="entry name" value="DEXDc"/>
    <property type="match status" value="1"/>
</dbReference>
<dbReference type="GO" id="GO:0000724">
    <property type="term" value="P:double-strand break repair via homologous recombination"/>
    <property type="evidence" value="ECO:0007669"/>
    <property type="project" value="TreeGrafter"/>
</dbReference>
<comment type="catalytic activity">
    <reaction evidence="10 11">
        <text>Couples ATP hydrolysis with the unwinding of duplex DNA by translocating in the 3'-5' direction.</text>
        <dbReference type="EC" id="5.6.2.4"/>
    </reaction>
</comment>
<dbReference type="EMBL" id="KL142370">
    <property type="protein sequence ID" value="KDR81394.1"/>
    <property type="molecule type" value="Genomic_DNA"/>
</dbReference>
<evidence type="ECO:0000256" key="8">
    <source>
        <dbReference type="ARBA" id="ARBA00023235"/>
    </source>
</evidence>